<sequence length="534" mass="56592">MKNSFEGVSRRDLLRYTGILGAATAITAGLGACGDGDGDTASGADSGPAGKTIEATLAFTLSSAFDPMNASSAVATAVNQHVFEALIDLDPITREPYPALAGAQPTPSADGLTWTVPLREGAKFSDGTPVTADDVAWSFQRAMDPANKALMAGFITFVDKVTAKDPRTVEFALKHPFSLFPQRIAVIKIVPKAKTGNAAASKAFDTAPIGSGPFTVVSANATAGVVLGINTSYNGPRPAKVEKITLRTSPDGTARLNDLRGGSSQAIEAVPYLDVKALSGGDRKVEEKQAFNHMFLMFNCTAAPFSDKRVRQALHYAIDKDKVIKTALQGYGTAATSYLDAGNAGYQQAGTVYTYDPDKAKSLLAAAGASNLSFELHTTDAAFIKDSAPILIDAWKAIGVNATLNTMPSSAIYGTVVPGPNFRVLAASGDPTTFGPDVDLLLRWFYLNQTWTKDRHRWTNDAAKQCAQLIESAAKASGAEQKAIWKQALDIIADEVPLYPVFHVKMVTAHDPKKLKNFQGASTTGLYFLNASRA</sequence>
<dbReference type="PIRSF" id="PIRSF002741">
    <property type="entry name" value="MppA"/>
    <property type="match status" value="1"/>
</dbReference>
<dbReference type="Gene3D" id="3.90.76.10">
    <property type="entry name" value="Dipeptide-binding Protein, Domain 1"/>
    <property type="match status" value="1"/>
</dbReference>
<dbReference type="PROSITE" id="PS51318">
    <property type="entry name" value="TAT"/>
    <property type="match status" value="1"/>
</dbReference>
<dbReference type="PANTHER" id="PTHR30290">
    <property type="entry name" value="PERIPLASMIC BINDING COMPONENT OF ABC TRANSPORTER"/>
    <property type="match status" value="1"/>
</dbReference>
<dbReference type="SUPFAM" id="SSF53850">
    <property type="entry name" value="Periplasmic binding protein-like II"/>
    <property type="match status" value="1"/>
</dbReference>
<dbReference type="PROSITE" id="PS51257">
    <property type="entry name" value="PROKAR_LIPOPROTEIN"/>
    <property type="match status" value="1"/>
</dbReference>
<dbReference type="EMBL" id="JBHSIU010000010">
    <property type="protein sequence ID" value="MFC4997921.1"/>
    <property type="molecule type" value="Genomic_DNA"/>
</dbReference>
<dbReference type="InterPro" id="IPR039424">
    <property type="entry name" value="SBP_5"/>
</dbReference>
<dbReference type="Pfam" id="PF00496">
    <property type="entry name" value="SBP_bac_5"/>
    <property type="match status" value="1"/>
</dbReference>
<evidence type="ECO:0000313" key="5">
    <source>
        <dbReference type="EMBL" id="MFC4997921.1"/>
    </source>
</evidence>
<dbReference type="Proteomes" id="UP001595912">
    <property type="component" value="Unassembled WGS sequence"/>
</dbReference>
<evidence type="ECO:0000259" key="4">
    <source>
        <dbReference type="Pfam" id="PF00496"/>
    </source>
</evidence>
<organism evidence="5 6">
    <name type="scientific">Dactylosporangium cerinum</name>
    <dbReference type="NCBI Taxonomy" id="1434730"/>
    <lineage>
        <taxon>Bacteria</taxon>
        <taxon>Bacillati</taxon>
        <taxon>Actinomycetota</taxon>
        <taxon>Actinomycetes</taxon>
        <taxon>Micromonosporales</taxon>
        <taxon>Micromonosporaceae</taxon>
        <taxon>Dactylosporangium</taxon>
    </lineage>
</organism>
<dbReference type="InterPro" id="IPR030678">
    <property type="entry name" value="Peptide/Ni-bd"/>
</dbReference>
<evidence type="ECO:0000256" key="2">
    <source>
        <dbReference type="ARBA" id="ARBA00005695"/>
    </source>
</evidence>
<evidence type="ECO:0000313" key="6">
    <source>
        <dbReference type="Proteomes" id="UP001595912"/>
    </source>
</evidence>
<evidence type="ECO:0000256" key="1">
    <source>
        <dbReference type="ARBA" id="ARBA00004193"/>
    </source>
</evidence>
<keyword evidence="6" id="KW-1185">Reference proteome</keyword>
<dbReference type="InterPro" id="IPR023765">
    <property type="entry name" value="SBP_5_CS"/>
</dbReference>
<dbReference type="Gene3D" id="3.10.105.10">
    <property type="entry name" value="Dipeptide-binding Protein, Domain 3"/>
    <property type="match status" value="1"/>
</dbReference>
<protein>
    <submittedName>
        <fullName evidence="5">ABC transporter substrate-binding protein</fullName>
    </submittedName>
</protein>
<reference evidence="6" key="1">
    <citation type="journal article" date="2019" name="Int. J. Syst. Evol. Microbiol.">
        <title>The Global Catalogue of Microorganisms (GCM) 10K type strain sequencing project: providing services to taxonomists for standard genome sequencing and annotation.</title>
        <authorList>
            <consortium name="The Broad Institute Genomics Platform"/>
            <consortium name="The Broad Institute Genome Sequencing Center for Infectious Disease"/>
            <person name="Wu L."/>
            <person name="Ma J."/>
        </authorList>
    </citation>
    <scope>NUCLEOTIDE SEQUENCE [LARGE SCALE GENOMIC DNA]</scope>
    <source>
        <strain evidence="6">CGMCC 4.7152</strain>
    </source>
</reference>
<comment type="similarity">
    <text evidence="2">Belongs to the bacterial solute-binding protein 5 family.</text>
</comment>
<dbReference type="InterPro" id="IPR006311">
    <property type="entry name" value="TAT_signal"/>
</dbReference>
<name>A0ABV9VQT2_9ACTN</name>
<dbReference type="InterPro" id="IPR000914">
    <property type="entry name" value="SBP_5_dom"/>
</dbReference>
<gene>
    <name evidence="5" type="ORF">ACFPIJ_08785</name>
</gene>
<evidence type="ECO:0000256" key="3">
    <source>
        <dbReference type="ARBA" id="ARBA00022729"/>
    </source>
</evidence>
<dbReference type="RefSeq" id="WP_380114165.1">
    <property type="nucleotide sequence ID" value="NZ_JBHSIU010000010.1"/>
</dbReference>
<proteinExistence type="inferred from homology"/>
<comment type="subcellular location">
    <subcellularLocation>
        <location evidence="1">Cell membrane</location>
        <topology evidence="1">Lipid-anchor</topology>
    </subcellularLocation>
</comment>
<keyword evidence="3" id="KW-0732">Signal</keyword>
<dbReference type="CDD" id="cd00995">
    <property type="entry name" value="PBP2_NikA_DppA_OppA_like"/>
    <property type="match status" value="1"/>
</dbReference>
<dbReference type="Gene3D" id="3.40.190.10">
    <property type="entry name" value="Periplasmic binding protein-like II"/>
    <property type="match status" value="1"/>
</dbReference>
<dbReference type="PROSITE" id="PS01040">
    <property type="entry name" value="SBP_BACTERIAL_5"/>
    <property type="match status" value="1"/>
</dbReference>
<comment type="caution">
    <text evidence="5">The sequence shown here is derived from an EMBL/GenBank/DDBJ whole genome shotgun (WGS) entry which is preliminary data.</text>
</comment>
<feature type="domain" description="Solute-binding protein family 5" evidence="4">
    <location>
        <begin position="95"/>
        <end position="436"/>
    </location>
</feature>
<accession>A0ABV9VQT2</accession>